<dbReference type="EMBL" id="POTY01000192">
    <property type="protein sequence ID" value="PZG12954.1"/>
    <property type="molecule type" value="Genomic_DNA"/>
</dbReference>
<evidence type="ECO:0000313" key="3">
    <source>
        <dbReference type="Proteomes" id="UP000248924"/>
    </source>
</evidence>
<dbReference type="AlphaFoldDB" id="A0A2W2FBP6"/>
<evidence type="ECO:0000256" key="1">
    <source>
        <dbReference type="SAM" id="MobiDB-lite"/>
    </source>
</evidence>
<accession>A0A2W2FBP6</accession>
<reference evidence="2 3" key="1">
    <citation type="submission" date="2018-01" db="EMBL/GenBank/DDBJ databases">
        <title>Draft genome sequence of Jishengella sp. NA12.</title>
        <authorList>
            <person name="Sahin N."/>
            <person name="Ay H."/>
            <person name="Saygin H."/>
        </authorList>
    </citation>
    <scope>NUCLEOTIDE SEQUENCE [LARGE SCALE GENOMIC DNA]</scope>
    <source>
        <strain evidence="2 3">NA12</strain>
    </source>
</reference>
<dbReference type="OrthoDB" id="2099182at201174"/>
<protein>
    <submittedName>
        <fullName evidence="2">Uncharacterized protein</fullName>
    </submittedName>
</protein>
<dbReference type="Proteomes" id="UP000248924">
    <property type="component" value="Unassembled WGS sequence"/>
</dbReference>
<name>A0A2W2FBP6_9ACTN</name>
<evidence type="ECO:0000313" key="2">
    <source>
        <dbReference type="EMBL" id="PZG12954.1"/>
    </source>
</evidence>
<organism evidence="2 3">
    <name type="scientific">Micromonospora craterilacus</name>
    <dbReference type="NCBI Taxonomy" id="1655439"/>
    <lineage>
        <taxon>Bacteria</taxon>
        <taxon>Bacillati</taxon>
        <taxon>Actinomycetota</taxon>
        <taxon>Actinomycetes</taxon>
        <taxon>Micromonosporales</taxon>
        <taxon>Micromonosporaceae</taxon>
        <taxon>Micromonospora</taxon>
    </lineage>
</organism>
<feature type="compositionally biased region" description="Acidic residues" evidence="1">
    <location>
        <begin position="72"/>
        <end position="81"/>
    </location>
</feature>
<comment type="caution">
    <text evidence="2">The sequence shown here is derived from an EMBL/GenBank/DDBJ whole genome shotgun (WGS) entry which is preliminary data.</text>
</comment>
<proteinExistence type="predicted"/>
<sequence length="102" mass="10875">MTLPGLPGALAVPRFCRGCRRPVPTGVVYDGYGEQCARDRGLIPPKLRIARPKSTAEQGPGLLAFLPVSVPDNEEPDDESEPTTPQTCTDSDESGPISRADI</sequence>
<keyword evidence="3" id="KW-1185">Reference proteome</keyword>
<feature type="region of interest" description="Disordered" evidence="1">
    <location>
        <begin position="52"/>
        <end position="102"/>
    </location>
</feature>
<dbReference type="RefSeq" id="WP_111217129.1">
    <property type="nucleotide sequence ID" value="NZ_POTY01000192.1"/>
</dbReference>
<gene>
    <name evidence="2" type="ORF">C1I95_24745</name>
</gene>